<feature type="compositionally biased region" description="Low complexity" evidence="6">
    <location>
        <begin position="174"/>
        <end position="190"/>
    </location>
</feature>
<evidence type="ECO:0000259" key="8">
    <source>
        <dbReference type="PROSITE" id="PS51667"/>
    </source>
</evidence>
<dbReference type="SMART" id="SM00951">
    <property type="entry name" value="QLQ"/>
    <property type="match status" value="1"/>
</dbReference>
<comment type="function">
    <text evidence="5">Transcription activator.</text>
</comment>
<dbReference type="PANTHER" id="PTHR31602">
    <property type="entry name" value="GROWTH-REGULATING FACTOR 5"/>
    <property type="match status" value="1"/>
</dbReference>
<dbReference type="PROSITE" id="PS51667">
    <property type="entry name" value="WRC"/>
    <property type="match status" value="1"/>
</dbReference>
<dbReference type="GO" id="GO:0099402">
    <property type="term" value="P:plant organ development"/>
    <property type="evidence" value="ECO:0007669"/>
    <property type="project" value="UniProtKB-ARBA"/>
</dbReference>
<feature type="domain" description="QLQ" evidence="7">
    <location>
        <begin position="9"/>
        <end position="44"/>
    </location>
</feature>
<proteinExistence type="inferred from homology"/>
<evidence type="ECO:0000259" key="7">
    <source>
        <dbReference type="PROSITE" id="PS51666"/>
    </source>
</evidence>
<dbReference type="EMBL" id="BSYR01000078">
    <property type="protein sequence ID" value="GMJ15721.1"/>
    <property type="molecule type" value="Genomic_DNA"/>
</dbReference>
<dbReference type="PROSITE" id="PS51666">
    <property type="entry name" value="QLQ"/>
    <property type="match status" value="1"/>
</dbReference>
<dbReference type="PANTHER" id="PTHR31602:SF46">
    <property type="entry name" value="GROWTH-REGULATING FACTOR 6"/>
    <property type="match status" value="1"/>
</dbReference>
<feature type="region of interest" description="Disordered" evidence="6">
    <location>
        <begin position="154"/>
        <end position="233"/>
    </location>
</feature>
<keyword evidence="10" id="KW-1185">Reference proteome</keyword>
<protein>
    <recommendedName>
        <fullName evidence="5">Growth-regulating factor</fullName>
    </recommendedName>
</protein>
<keyword evidence="5" id="KW-0804">Transcription</keyword>
<feature type="compositionally biased region" description="Polar residues" evidence="6">
    <location>
        <begin position="223"/>
        <end position="233"/>
    </location>
</feature>
<dbReference type="InterPro" id="IPR031137">
    <property type="entry name" value="GRF"/>
</dbReference>
<evidence type="ECO:0000313" key="10">
    <source>
        <dbReference type="Proteomes" id="UP001165190"/>
    </source>
</evidence>
<feature type="domain" description="WRC" evidence="8">
    <location>
        <begin position="77"/>
        <end position="121"/>
    </location>
</feature>
<keyword evidence="3 4" id="KW-0539">Nucleus</keyword>
<keyword evidence="5" id="KW-0010">Activator</keyword>
<dbReference type="Pfam" id="PF08880">
    <property type="entry name" value="QLQ"/>
    <property type="match status" value="1"/>
</dbReference>
<accession>A0A9W7JJF2</accession>
<evidence type="ECO:0000256" key="3">
    <source>
        <dbReference type="ARBA" id="ARBA00023242"/>
    </source>
</evidence>
<evidence type="ECO:0000256" key="1">
    <source>
        <dbReference type="ARBA" id="ARBA00004123"/>
    </source>
</evidence>
<dbReference type="OrthoDB" id="1927209at2759"/>
<name>A0A9W7JJF2_HIBTR</name>
<dbReference type="Pfam" id="PF08879">
    <property type="entry name" value="WRC"/>
    <property type="match status" value="1"/>
</dbReference>
<dbReference type="InterPro" id="IPR014977">
    <property type="entry name" value="WRC_dom"/>
</dbReference>
<dbReference type="AlphaFoldDB" id="A0A9W7JJF2"/>
<dbReference type="InterPro" id="IPR014978">
    <property type="entry name" value="Gln-Leu-Gln_QLQ"/>
</dbReference>
<dbReference type="GO" id="GO:0006351">
    <property type="term" value="P:DNA-templated transcription"/>
    <property type="evidence" value="ECO:0007669"/>
    <property type="project" value="UniProtKB-UniRule"/>
</dbReference>
<keyword evidence="5" id="KW-0805">Transcription regulation</keyword>
<comment type="subcellular location">
    <subcellularLocation>
        <location evidence="1 4 5">Nucleus</location>
    </subcellularLocation>
</comment>
<sequence length="233" mass="26741">MTSGRNRYPFTPTQWEELEHQALIFKYMVSGIPIPPDLISTIKRSFLEEEEESFSSRLFSYQPQHVGWNCFKGRKMDPEPGRCRRTDGKKWRCSKQAYIDSKYCEKHMHRGKNRARKPVEHSAAATMVLSSSDNQKDRHGIGYIGLSLQAHATQPHRNLSSSSMEDSWQFTPLTTSSSSSNHRTNTSTTHRFFDEWPPKHRDKSSNSSSSSSPSTTKLSISIFNSRPDNGMQY</sequence>
<comment type="similarity">
    <text evidence="2 5">Belongs to the GRF family.</text>
</comment>
<comment type="caution">
    <text evidence="9">The sequence shown here is derived from an EMBL/GenBank/DDBJ whole genome shotgun (WGS) entry which is preliminary data.</text>
</comment>
<dbReference type="GO" id="GO:0005524">
    <property type="term" value="F:ATP binding"/>
    <property type="evidence" value="ECO:0007669"/>
    <property type="project" value="UniProtKB-UniRule"/>
</dbReference>
<dbReference type="GO" id="GO:0006355">
    <property type="term" value="P:regulation of DNA-templated transcription"/>
    <property type="evidence" value="ECO:0007669"/>
    <property type="project" value="InterPro"/>
</dbReference>
<feature type="compositionally biased region" description="Polar residues" evidence="6">
    <location>
        <begin position="154"/>
        <end position="173"/>
    </location>
</feature>
<feature type="short sequence motif" description="Bipartite nuclear localization signal" evidence="4">
    <location>
        <begin position="82"/>
        <end position="92"/>
    </location>
</feature>
<evidence type="ECO:0000256" key="6">
    <source>
        <dbReference type="SAM" id="MobiDB-lite"/>
    </source>
</evidence>
<feature type="short sequence motif" description="Bipartite nuclear localization signal" evidence="4">
    <location>
        <begin position="110"/>
        <end position="117"/>
    </location>
</feature>
<reference evidence="9" key="1">
    <citation type="submission" date="2023-05" db="EMBL/GenBank/DDBJ databases">
        <title>Genome and transcriptome analyses reveal genes involved in the formation of fine ridges on petal epidermal cells in Hibiscus trionum.</title>
        <authorList>
            <person name="Koshimizu S."/>
            <person name="Masuda S."/>
            <person name="Ishii T."/>
            <person name="Shirasu K."/>
            <person name="Hoshino A."/>
            <person name="Arita M."/>
        </authorList>
    </citation>
    <scope>NUCLEOTIDE SEQUENCE</scope>
    <source>
        <strain evidence="9">Hamamatsu line</strain>
    </source>
</reference>
<dbReference type="GO" id="GO:0005634">
    <property type="term" value="C:nucleus"/>
    <property type="evidence" value="ECO:0007669"/>
    <property type="project" value="UniProtKB-SubCell"/>
</dbReference>
<dbReference type="Proteomes" id="UP001165190">
    <property type="component" value="Unassembled WGS sequence"/>
</dbReference>
<evidence type="ECO:0000256" key="2">
    <source>
        <dbReference type="ARBA" id="ARBA00008122"/>
    </source>
</evidence>
<organism evidence="9 10">
    <name type="scientific">Hibiscus trionum</name>
    <name type="common">Flower of an hour</name>
    <dbReference type="NCBI Taxonomy" id="183268"/>
    <lineage>
        <taxon>Eukaryota</taxon>
        <taxon>Viridiplantae</taxon>
        <taxon>Streptophyta</taxon>
        <taxon>Embryophyta</taxon>
        <taxon>Tracheophyta</taxon>
        <taxon>Spermatophyta</taxon>
        <taxon>Magnoliopsida</taxon>
        <taxon>eudicotyledons</taxon>
        <taxon>Gunneridae</taxon>
        <taxon>Pentapetalae</taxon>
        <taxon>rosids</taxon>
        <taxon>malvids</taxon>
        <taxon>Malvales</taxon>
        <taxon>Malvaceae</taxon>
        <taxon>Malvoideae</taxon>
        <taxon>Hibiscus</taxon>
    </lineage>
</organism>
<comment type="domain">
    <text evidence="5">The QLQ domain and WRC domain may be involved in protein-protein interaction and DNA-binding, respectively.</text>
</comment>
<gene>
    <name evidence="9" type="ORF">HRI_005241300</name>
</gene>
<evidence type="ECO:0000313" key="9">
    <source>
        <dbReference type="EMBL" id="GMJ15721.1"/>
    </source>
</evidence>
<evidence type="ECO:0000256" key="5">
    <source>
        <dbReference type="RuleBase" id="RU367127"/>
    </source>
</evidence>
<evidence type="ECO:0000256" key="4">
    <source>
        <dbReference type="PROSITE-ProRule" id="PRU01002"/>
    </source>
</evidence>
<feature type="compositionally biased region" description="Low complexity" evidence="6">
    <location>
        <begin position="205"/>
        <end position="222"/>
    </location>
</feature>